<feature type="compositionally biased region" description="Polar residues" evidence="1">
    <location>
        <begin position="289"/>
        <end position="303"/>
    </location>
</feature>
<keyword evidence="3" id="KW-1185">Reference proteome</keyword>
<dbReference type="InterPro" id="IPR035437">
    <property type="entry name" value="SNase_OB-fold_sf"/>
</dbReference>
<proteinExistence type="predicted"/>
<feature type="region of interest" description="Disordered" evidence="1">
    <location>
        <begin position="61"/>
        <end position="84"/>
    </location>
</feature>
<gene>
    <name evidence="2" type="ORF">B7H23_01585</name>
</gene>
<evidence type="ECO:0008006" key="4">
    <source>
        <dbReference type="Google" id="ProtNLM"/>
    </source>
</evidence>
<evidence type="ECO:0000313" key="2">
    <source>
        <dbReference type="EMBL" id="OXT01682.1"/>
    </source>
</evidence>
<name>A0A231V0H7_9HYPH</name>
<dbReference type="Proteomes" id="UP000215405">
    <property type="component" value="Unassembled WGS sequence"/>
</dbReference>
<comment type="caution">
    <text evidence="2">The sequence shown here is derived from an EMBL/GenBank/DDBJ whole genome shotgun (WGS) entry which is preliminary data.</text>
</comment>
<dbReference type="EMBL" id="NBYO01000001">
    <property type="protein sequence ID" value="OXT01682.1"/>
    <property type="molecule type" value="Genomic_DNA"/>
</dbReference>
<sequence length="315" mass="33901">MATLALSIIIMIGPQVRADDALTPGPTSTDTELPHPVTGKTVRRIAPGWISPDLNVSEFRRGPSRKPLSSLARPADRQSFEQGRASMRTAADNWIWRRLFRPKIVAADRLIAEDYTLSIDGVLAPAVEDRCGDSKVRCGVIARASVRRWVRARAVTCFLPPEQKNAAITQRSPDEIVRTKCLLAGEDVATWLVANGWAIPSSGEDGTNASSEDGTHTGREVSSDLPGLSEKARSKGLGLFGLGGWSPEDSCAAEGKGGCSDEVDRRDQVATLPTPQWTYPVATILPPSGLTQREATGTANDLTGTMKPDVQETFQ</sequence>
<evidence type="ECO:0000256" key="1">
    <source>
        <dbReference type="SAM" id="MobiDB-lite"/>
    </source>
</evidence>
<feature type="region of interest" description="Disordered" evidence="1">
    <location>
        <begin position="288"/>
        <end position="315"/>
    </location>
</feature>
<evidence type="ECO:0000313" key="3">
    <source>
        <dbReference type="Proteomes" id="UP000215405"/>
    </source>
</evidence>
<dbReference type="SUPFAM" id="SSF50199">
    <property type="entry name" value="Staphylococcal nuclease"/>
    <property type="match status" value="1"/>
</dbReference>
<feature type="region of interest" description="Disordered" evidence="1">
    <location>
        <begin position="202"/>
        <end position="229"/>
    </location>
</feature>
<dbReference type="RefSeq" id="WP_094075651.1">
    <property type="nucleotide sequence ID" value="NZ_NBYO01000001.1"/>
</dbReference>
<feature type="compositionally biased region" description="Basic and acidic residues" evidence="1">
    <location>
        <begin position="213"/>
        <end position="222"/>
    </location>
</feature>
<protein>
    <recommendedName>
        <fullName evidence="4">TNase-like domain-containing protein</fullName>
    </recommendedName>
</protein>
<accession>A0A231V0H7</accession>
<organism evidence="2 3">
    <name type="scientific">Notoacmeibacter marinus</name>
    <dbReference type="NCBI Taxonomy" id="1876515"/>
    <lineage>
        <taxon>Bacteria</taxon>
        <taxon>Pseudomonadati</taxon>
        <taxon>Pseudomonadota</taxon>
        <taxon>Alphaproteobacteria</taxon>
        <taxon>Hyphomicrobiales</taxon>
        <taxon>Notoacmeibacteraceae</taxon>
        <taxon>Notoacmeibacter</taxon>
    </lineage>
</organism>
<reference evidence="3" key="1">
    <citation type="journal article" date="2017" name="Int. J. Syst. Evol. Microbiol.">
        <title>Notoacmeibacter marinus gen. nov., sp. nov., isolated from the gut of a limpet and proposal of Notoacmeibacteraceae fam. nov. in the order Rhizobiales of the class Alphaproteobacteria.</title>
        <authorList>
            <person name="Huang Z."/>
            <person name="Guo F."/>
            <person name="Lai Q."/>
        </authorList>
    </citation>
    <scope>NUCLEOTIDE SEQUENCE [LARGE SCALE GENOMIC DNA]</scope>
    <source>
        <strain evidence="3">XMTR2A4</strain>
    </source>
</reference>
<dbReference type="AlphaFoldDB" id="A0A231V0H7"/>